<dbReference type="FunFam" id="3.90.70.10:FF:000358">
    <property type="entry name" value="Calcium-dependent cysteine protease, putative"/>
    <property type="match status" value="1"/>
</dbReference>
<accession>A0A1S4KY32</accession>
<dbReference type="PROSITE" id="PS00139">
    <property type="entry name" value="THIOL_PROTEASE_CYS"/>
    <property type="match status" value="1"/>
</dbReference>
<evidence type="ECO:0000256" key="3">
    <source>
        <dbReference type="ARBA" id="ARBA00022801"/>
    </source>
</evidence>
<feature type="active site" evidence="5">
    <location>
        <position position="246"/>
    </location>
</feature>
<dbReference type="InParanoid" id="A0A1S4KY32"/>
<keyword evidence="3" id="KW-0378">Hydrolase</keyword>
<keyword evidence="2" id="KW-0645">Protease</keyword>
<evidence type="ECO:0000256" key="4">
    <source>
        <dbReference type="ARBA" id="ARBA00022807"/>
    </source>
</evidence>
<proteinExistence type="inferred from homology"/>
<sequence length="260" mass="29689">LQKKELFEDPEFQCKDYSVFGNKEPNMNISWKRPKEIHENPVFSKDGFSRFDVKQGSLGNCWVVASTAILTIHKDLFNRVVPSGQSFEDGKYAGIFHFVMWKDNRWVDVVVDDRLPVDEDGDLVFMTSNTKEEFWSSLLEKAYAKLHGSYTALEGGSGIESMAVYTGGLTEQIMLDKPPKNLFKLMEKAFERSSLLTCSNIVRTQLAIESFQYALGGIERDKLIRATSYQVMATDGQERQLIRLRNPWGSEEWKGAWSDG</sequence>
<feature type="active site" evidence="5">
    <location>
        <position position="61"/>
    </location>
</feature>
<evidence type="ECO:0000256" key="2">
    <source>
        <dbReference type="ARBA" id="ARBA00022670"/>
    </source>
</evidence>
<evidence type="ECO:0000313" key="7">
    <source>
        <dbReference type="EnsemblMetazoa" id="ISCW006015-PA"/>
    </source>
</evidence>
<dbReference type="PANTHER" id="PTHR10183">
    <property type="entry name" value="CALPAIN"/>
    <property type="match status" value="1"/>
</dbReference>
<evidence type="ECO:0000313" key="8">
    <source>
        <dbReference type="Proteomes" id="UP000001555"/>
    </source>
</evidence>
<dbReference type="InterPro" id="IPR000169">
    <property type="entry name" value="Pept_cys_AS"/>
</dbReference>
<keyword evidence="4" id="KW-0788">Thiol protease</keyword>
<dbReference type="InterPro" id="IPR022684">
    <property type="entry name" value="Calpain_cysteine_protease"/>
</dbReference>
<reference evidence="7" key="2">
    <citation type="submission" date="2020-05" db="UniProtKB">
        <authorList>
            <consortium name="EnsemblMetazoa"/>
        </authorList>
    </citation>
    <scope>IDENTIFICATION</scope>
    <source>
        <strain evidence="7">wikel</strain>
    </source>
</reference>
<dbReference type="VEuPathDB" id="VectorBase:ISCI006015"/>
<name>A0A1S4KY32_IXOSC</name>
<dbReference type="PRINTS" id="PR00704">
    <property type="entry name" value="CALPAIN"/>
</dbReference>
<protein>
    <submittedName>
        <fullName evidence="7">Uncharacterized protein</fullName>
    </submittedName>
</protein>
<reference evidence="8" key="1">
    <citation type="submission" date="2008-03" db="EMBL/GenBank/DDBJ databases">
        <title>Annotation of Ixodes scapularis.</title>
        <authorList>
            <consortium name="Ixodes scapularis Genome Project Consortium"/>
            <person name="Caler E."/>
            <person name="Hannick L.I."/>
            <person name="Bidwell S."/>
            <person name="Joardar V."/>
            <person name="Thiagarajan M."/>
            <person name="Amedeo P."/>
            <person name="Galinsky K.J."/>
            <person name="Schobel S."/>
            <person name="Inman J."/>
            <person name="Hostetler J."/>
            <person name="Miller J."/>
            <person name="Hammond M."/>
            <person name="Megy K."/>
            <person name="Lawson D."/>
            <person name="Kodira C."/>
            <person name="Sutton G."/>
            <person name="Meyer J."/>
            <person name="Hill C.A."/>
            <person name="Birren B."/>
            <person name="Nene V."/>
            <person name="Collins F."/>
            <person name="Alarcon-Chaidez F."/>
            <person name="Wikel S."/>
            <person name="Strausberg R."/>
        </authorList>
    </citation>
    <scope>NUCLEOTIDE SEQUENCE [LARGE SCALE GENOMIC DNA]</scope>
    <source>
        <strain evidence="8">Wikel</strain>
    </source>
</reference>
<dbReference type="SMART" id="SM00230">
    <property type="entry name" value="CysPc"/>
    <property type="match status" value="1"/>
</dbReference>
<dbReference type="EMBL" id="ABJB010578932">
    <property type="status" value="NOT_ANNOTATED_CDS"/>
    <property type="molecule type" value="Genomic_DNA"/>
</dbReference>
<evidence type="ECO:0000256" key="5">
    <source>
        <dbReference type="PIRSR" id="PIRSR622684-1"/>
    </source>
</evidence>
<dbReference type="EnsemblMetazoa" id="ISCW006015-RA">
    <property type="protein sequence ID" value="ISCW006015-PA"/>
    <property type="gene ID" value="ISCW006015"/>
</dbReference>
<dbReference type="Pfam" id="PF00648">
    <property type="entry name" value="Peptidase_C2"/>
    <property type="match status" value="1"/>
</dbReference>
<dbReference type="CDD" id="cd00044">
    <property type="entry name" value="CysPc"/>
    <property type="match status" value="1"/>
</dbReference>
<dbReference type="SUPFAM" id="SSF54001">
    <property type="entry name" value="Cysteine proteinases"/>
    <property type="match status" value="1"/>
</dbReference>
<dbReference type="EMBL" id="ABJB010165427">
    <property type="status" value="NOT_ANNOTATED_CDS"/>
    <property type="molecule type" value="Genomic_DNA"/>
</dbReference>
<dbReference type="OrthoDB" id="424753at2759"/>
<dbReference type="VEuPathDB" id="VectorBase:ISCP_008129"/>
<dbReference type="PROSITE" id="PS50203">
    <property type="entry name" value="CALPAIN_CAT"/>
    <property type="match status" value="1"/>
</dbReference>
<evidence type="ECO:0000256" key="1">
    <source>
        <dbReference type="ARBA" id="ARBA00007623"/>
    </source>
</evidence>
<evidence type="ECO:0000256" key="6">
    <source>
        <dbReference type="PROSITE-ProRule" id="PRU00239"/>
    </source>
</evidence>
<dbReference type="GO" id="GO:0006508">
    <property type="term" value="P:proteolysis"/>
    <property type="evidence" value="ECO:0000318"/>
    <property type="project" value="GO_Central"/>
</dbReference>
<dbReference type="Gene3D" id="3.90.70.10">
    <property type="entry name" value="Cysteine proteinases"/>
    <property type="match status" value="1"/>
</dbReference>
<keyword evidence="8" id="KW-1185">Reference proteome</keyword>
<dbReference type="InterPro" id="IPR038765">
    <property type="entry name" value="Papain-like_cys_pep_sf"/>
</dbReference>
<dbReference type="GO" id="GO:0004198">
    <property type="term" value="F:calcium-dependent cysteine-type endopeptidase activity"/>
    <property type="evidence" value="ECO:0000318"/>
    <property type="project" value="GO_Central"/>
</dbReference>
<dbReference type="Proteomes" id="UP000001555">
    <property type="component" value="Unassembled WGS sequence"/>
</dbReference>
<organism evidence="7 8">
    <name type="scientific">Ixodes scapularis</name>
    <name type="common">Black-legged tick</name>
    <name type="synonym">Deer tick</name>
    <dbReference type="NCBI Taxonomy" id="6945"/>
    <lineage>
        <taxon>Eukaryota</taxon>
        <taxon>Metazoa</taxon>
        <taxon>Ecdysozoa</taxon>
        <taxon>Arthropoda</taxon>
        <taxon>Chelicerata</taxon>
        <taxon>Arachnida</taxon>
        <taxon>Acari</taxon>
        <taxon>Parasitiformes</taxon>
        <taxon>Ixodida</taxon>
        <taxon>Ixodoidea</taxon>
        <taxon>Ixodidae</taxon>
        <taxon>Ixodinae</taxon>
        <taxon>Ixodes</taxon>
    </lineage>
</organism>
<dbReference type="PANTHER" id="PTHR10183:SF433">
    <property type="entry name" value="CALPAIN-A-RELATED"/>
    <property type="match status" value="1"/>
</dbReference>
<comment type="caution">
    <text evidence="6">Lacks conserved residue(s) required for the propagation of feature annotation.</text>
</comment>
<dbReference type="GO" id="GO:0005737">
    <property type="term" value="C:cytoplasm"/>
    <property type="evidence" value="ECO:0000318"/>
    <property type="project" value="GO_Central"/>
</dbReference>
<dbReference type="VEuPathDB" id="VectorBase:ISCW006015"/>
<dbReference type="InterPro" id="IPR001300">
    <property type="entry name" value="Peptidase_C2_calpain_cat"/>
</dbReference>
<dbReference type="AlphaFoldDB" id="A0A1S4KY32"/>
<dbReference type="EMBL" id="ABJB011127528">
    <property type="status" value="NOT_ANNOTATED_CDS"/>
    <property type="molecule type" value="Genomic_DNA"/>
</dbReference>
<comment type="similarity">
    <text evidence="1">Belongs to the peptidase C2 family.</text>
</comment>